<dbReference type="InterPro" id="IPR010905">
    <property type="entry name" value="Glyco_hydro_88"/>
</dbReference>
<feature type="compositionally biased region" description="Polar residues" evidence="2">
    <location>
        <begin position="13"/>
        <end position="22"/>
    </location>
</feature>
<dbReference type="InterPro" id="IPR012341">
    <property type="entry name" value="6hp_glycosidase-like_sf"/>
</dbReference>
<evidence type="ECO:0000313" key="3">
    <source>
        <dbReference type="EMBL" id="KAK4501867.1"/>
    </source>
</evidence>
<sequence>MADPKLPERLAASASTTQQGGVQYQKRPATWLDPGTWSASFKFLPAYVALVAVFIAIYWNHFFSEPVTDLSTPEACMTTFNYSYVINAAIEQAHDEAVRSWEVAYAFEATQQIFNPQRSVFGPDPFPDGKIPSLGMRLDEAAVFAEPKLKPQGKVLYKEEKGAVSDPAAAGVAAIMLSQKWGNKDLMEAATRQKDILLNEAPRYSNGAISHVLGEAQLWSDAIAMFPPFLAYYGVATEDLELIREAVRQISLYRDVLRISTGRTKGLWRHIVGPTHDADEGAWSTGNAWVAYGIARVRATITAWPISNAALTKEKNDLDTWIAEILSGAVMTDDDSSGLLRNYLGDSTWSGETSGTALLTAAAYRMALLRPEVFAKDTYLDWMHRKRRAVIQRVDDKGIVRPAVNPLKPKSKTPFTGVSPEGESFLLLLSTAWRDCVCAGIGLDAYQKETGAKLTGKDKPEEKPFENPGTNAQERAVFYIKEVQTQIEDFVKPYLRPFAPLLDYLAPP</sequence>
<dbReference type="PANTHER" id="PTHR41814">
    <property type="entry name" value="EXPRESSED PROTEIN"/>
    <property type="match status" value="1"/>
</dbReference>
<organism evidence="3 4">
    <name type="scientific">Zasmidium cellare</name>
    <name type="common">Wine cellar mold</name>
    <name type="synonym">Racodium cellare</name>
    <dbReference type="NCBI Taxonomy" id="395010"/>
    <lineage>
        <taxon>Eukaryota</taxon>
        <taxon>Fungi</taxon>
        <taxon>Dikarya</taxon>
        <taxon>Ascomycota</taxon>
        <taxon>Pezizomycotina</taxon>
        <taxon>Dothideomycetes</taxon>
        <taxon>Dothideomycetidae</taxon>
        <taxon>Mycosphaerellales</taxon>
        <taxon>Mycosphaerellaceae</taxon>
        <taxon>Zasmidium</taxon>
    </lineage>
</organism>
<reference evidence="3 4" key="1">
    <citation type="journal article" date="2023" name="G3 (Bethesda)">
        <title>A chromosome-level genome assembly of Zasmidium syzygii isolated from banana leaves.</title>
        <authorList>
            <person name="van Westerhoven A.C."/>
            <person name="Mehrabi R."/>
            <person name="Talebi R."/>
            <person name="Steentjes M.B.F."/>
            <person name="Corcolon B."/>
            <person name="Chong P.A."/>
            <person name="Kema G.H.J."/>
            <person name="Seidl M.F."/>
        </authorList>
    </citation>
    <scope>NUCLEOTIDE SEQUENCE [LARGE SCALE GENOMIC DNA]</scope>
    <source>
        <strain evidence="3 4">P124</strain>
    </source>
</reference>
<dbReference type="Gene3D" id="1.50.10.10">
    <property type="match status" value="1"/>
</dbReference>
<evidence type="ECO:0000313" key="4">
    <source>
        <dbReference type="Proteomes" id="UP001305779"/>
    </source>
</evidence>
<dbReference type="Proteomes" id="UP001305779">
    <property type="component" value="Unassembled WGS sequence"/>
</dbReference>
<dbReference type="EMBL" id="JAXOVC010000005">
    <property type="protein sequence ID" value="KAK4501867.1"/>
    <property type="molecule type" value="Genomic_DNA"/>
</dbReference>
<dbReference type="Pfam" id="PF07470">
    <property type="entry name" value="Glyco_hydro_88"/>
    <property type="match status" value="1"/>
</dbReference>
<feature type="region of interest" description="Disordered" evidence="2">
    <location>
        <begin position="1"/>
        <end position="22"/>
    </location>
</feature>
<proteinExistence type="predicted"/>
<gene>
    <name evidence="3" type="ORF">PRZ48_007676</name>
</gene>
<evidence type="ECO:0000256" key="2">
    <source>
        <dbReference type="SAM" id="MobiDB-lite"/>
    </source>
</evidence>
<keyword evidence="4" id="KW-1185">Reference proteome</keyword>
<accession>A0ABR0EK62</accession>
<evidence type="ECO:0000256" key="1">
    <source>
        <dbReference type="ARBA" id="ARBA00022801"/>
    </source>
</evidence>
<dbReference type="SUPFAM" id="SSF48208">
    <property type="entry name" value="Six-hairpin glycosidases"/>
    <property type="match status" value="1"/>
</dbReference>
<dbReference type="PANTHER" id="PTHR41814:SF1">
    <property type="entry name" value="CELLULASE"/>
    <property type="match status" value="1"/>
</dbReference>
<name>A0ABR0EK62_ZASCE</name>
<dbReference type="InterPro" id="IPR008928">
    <property type="entry name" value="6-hairpin_glycosidase_sf"/>
</dbReference>
<protein>
    <submittedName>
        <fullName evidence="3">Uncharacterized protein</fullName>
    </submittedName>
</protein>
<comment type="caution">
    <text evidence="3">The sequence shown here is derived from an EMBL/GenBank/DDBJ whole genome shotgun (WGS) entry which is preliminary data.</text>
</comment>
<keyword evidence="1" id="KW-0378">Hydrolase</keyword>